<organism evidence="7 8">
    <name type="scientific">Falsiroseomonas frigidaquae</name>
    <dbReference type="NCBI Taxonomy" id="487318"/>
    <lineage>
        <taxon>Bacteria</taxon>
        <taxon>Pseudomonadati</taxon>
        <taxon>Pseudomonadota</taxon>
        <taxon>Alphaproteobacteria</taxon>
        <taxon>Acetobacterales</taxon>
        <taxon>Roseomonadaceae</taxon>
        <taxon>Falsiroseomonas</taxon>
    </lineage>
</organism>
<feature type="compositionally biased region" description="Polar residues" evidence="5">
    <location>
        <begin position="75"/>
        <end position="86"/>
    </location>
</feature>
<keyword evidence="4" id="KW-0233">DNA recombination</keyword>
<feature type="region of interest" description="Disordered" evidence="5">
    <location>
        <begin position="66"/>
        <end position="113"/>
    </location>
</feature>
<feature type="domain" description="Tyr recombinase" evidence="6">
    <location>
        <begin position="238"/>
        <end position="422"/>
    </location>
</feature>
<accession>A0ABX1EYJ3</accession>
<dbReference type="Gene3D" id="3.30.160.390">
    <property type="entry name" value="Integrase, DNA-binding domain"/>
    <property type="match status" value="1"/>
</dbReference>
<dbReference type="PANTHER" id="PTHR30629:SF2">
    <property type="entry name" value="PROPHAGE INTEGRASE INTS-RELATED"/>
    <property type="match status" value="1"/>
</dbReference>
<sequence>MTESAAKLKIIREAPKRLRTSDADRYWRQRAPGQRLVVAHPECPGLALVIHAKTWAWVLSFKPRGRDSVTGKRFPSTSMTLGSPEQLSPEDAKDKANAYKGQQKSGVDLAGERRSKLEADAKARSQTVERLLDRYKVYLPTREKRKGGGTLKSAYVTEDLACVEAAFQAINALSRPVGSIGKSEILAILKHRASEQKTGRRWFQSVSRFLDWVHEEEIIDVNPCELIPKNRRPKKPKDRKHYLSVPELAAIWKAAGTVEGLNDAHRDLQRFIIAVPCRVSEARLMRWEHVNLVEGIWMQPDKMTSNEKAHRIYLPSLVCGLLAARHEAQGKPKAGWVFPGPRGKGAITGESTLKARMEKASGLTGWWNHDVRRSFVTVLSEEHGHEEAVLDLVLNHKASASRPGVMGTYQRAEKWNARKQAMVDWCELLDAHINPVTAEHLPENLRHLAAA</sequence>
<evidence type="ECO:0000256" key="5">
    <source>
        <dbReference type="SAM" id="MobiDB-lite"/>
    </source>
</evidence>
<dbReference type="InterPro" id="IPR013762">
    <property type="entry name" value="Integrase-like_cat_sf"/>
</dbReference>
<dbReference type="RefSeq" id="WP_168049625.1">
    <property type="nucleotide sequence ID" value="NZ_JAATJR010000003.1"/>
</dbReference>
<dbReference type="SUPFAM" id="SSF56349">
    <property type="entry name" value="DNA breaking-rejoining enzymes"/>
    <property type="match status" value="1"/>
</dbReference>
<dbReference type="PANTHER" id="PTHR30629">
    <property type="entry name" value="PROPHAGE INTEGRASE"/>
    <property type="match status" value="1"/>
</dbReference>
<gene>
    <name evidence="7" type="ORF">HB662_10170</name>
</gene>
<comment type="caution">
    <text evidence="7">The sequence shown here is derived from an EMBL/GenBank/DDBJ whole genome shotgun (WGS) entry which is preliminary data.</text>
</comment>
<reference evidence="7 8" key="1">
    <citation type="submission" date="2020-03" db="EMBL/GenBank/DDBJ databases">
        <title>Roseomonas selenitidurans sp. nov. isolated from soil.</title>
        <authorList>
            <person name="Liu H."/>
        </authorList>
    </citation>
    <scope>NUCLEOTIDE SEQUENCE [LARGE SCALE GENOMIC DNA]</scope>
    <source>
        <strain evidence="7 8">JCM 15073</strain>
    </source>
</reference>
<name>A0ABX1EYJ3_9PROT</name>
<dbReference type="InterPro" id="IPR002104">
    <property type="entry name" value="Integrase_catalytic"/>
</dbReference>
<evidence type="ECO:0000256" key="3">
    <source>
        <dbReference type="ARBA" id="ARBA00023125"/>
    </source>
</evidence>
<proteinExistence type="inferred from homology"/>
<dbReference type="InterPro" id="IPR010998">
    <property type="entry name" value="Integrase_recombinase_N"/>
</dbReference>
<dbReference type="InterPro" id="IPR011010">
    <property type="entry name" value="DNA_brk_join_enz"/>
</dbReference>
<evidence type="ECO:0000259" key="6">
    <source>
        <dbReference type="PROSITE" id="PS51898"/>
    </source>
</evidence>
<keyword evidence="3" id="KW-0238">DNA-binding</keyword>
<dbReference type="Gene3D" id="1.10.150.130">
    <property type="match status" value="1"/>
</dbReference>
<dbReference type="InterPro" id="IPR050808">
    <property type="entry name" value="Phage_Integrase"/>
</dbReference>
<evidence type="ECO:0000313" key="7">
    <source>
        <dbReference type="EMBL" id="NKE45145.1"/>
    </source>
</evidence>
<keyword evidence="8" id="KW-1185">Reference proteome</keyword>
<evidence type="ECO:0000256" key="1">
    <source>
        <dbReference type="ARBA" id="ARBA00008857"/>
    </source>
</evidence>
<evidence type="ECO:0000256" key="2">
    <source>
        <dbReference type="ARBA" id="ARBA00022908"/>
    </source>
</evidence>
<protein>
    <recommendedName>
        <fullName evidence="6">Tyr recombinase domain-containing protein</fullName>
    </recommendedName>
</protein>
<dbReference type="PROSITE" id="PS51898">
    <property type="entry name" value="TYR_RECOMBINASE"/>
    <property type="match status" value="1"/>
</dbReference>
<dbReference type="Proteomes" id="UP000765160">
    <property type="component" value="Unassembled WGS sequence"/>
</dbReference>
<evidence type="ECO:0000256" key="4">
    <source>
        <dbReference type="ARBA" id="ARBA00023172"/>
    </source>
</evidence>
<dbReference type="EMBL" id="JAAVTX010000003">
    <property type="protein sequence ID" value="NKE45145.1"/>
    <property type="molecule type" value="Genomic_DNA"/>
</dbReference>
<keyword evidence="2" id="KW-0229">DNA integration</keyword>
<comment type="similarity">
    <text evidence="1">Belongs to the 'phage' integrase family.</text>
</comment>
<dbReference type="InterPro" id="IPR038488">
    <property type="entry name" value="Integrase_DNA-bd_sf"/>
</dbReference>
<dbReference type="Gene3D" id="1.10.443.10">
    <property type="entry name" value="Intergrase catalytic core"/>
    <property type="match status" value="1"/>
</dbReference>
<evidence type="ECO:0000313" key="8">
    <source>
        <dbReference type="Proteomes" id="UP000765160"/>
    </source>
</evidence>